<evidence type="ECO:0000256" key="15">
    <source>
        <dbReference type="SAM" id="MobiDB-lite"/>
    </source>
</evidence>
<evidence type="ECO:0000313" key="18">
    <source>
        <dbReference type="Proteomes" id="UP000218209"/>
    </source>
</evidence>
<dbReference type="GO" id="GO:0016740">
    <property type="term" value="F:transferase activity"/>
    <property type="evidence" value="ECO:0007669"/>
    <property type="project" value="UniProtKB-KW"/>
</dbReference>
<evidence type="ECO:0000256" key="3">
    <source>
        <dbReference type="ARBA" id="ARBA00012486"/>
    </source>
</evidence>
<keyword evidence="7" id="KW-0547">Nucleotide-binding</keyword>
<dbReference type="SUPFAM" id="SSF54495">
    <property type="entry name" value="UBC-like"/>
    <property type="match status" value="2"/>
</dbReference>
<evidence type="ECO:0000256" key="6">
    <source>
        <dbReference type="ARBA" id="ARBA00022703"/>
    </source>
</evidence>
<evidence type="ECO:0000259" key="16">
    <source>
        <dbReference type="PROSITE" id="PS50127"/>
    </source>
</evidence>
<feature type="compositionally biased region" description="Low complexity" evidence="15">
    <location>
        <begin position="354"/>
        <end position="367"/>
    </location>
</feature>
<evidence type="ECO:0000256" key="5">
    <source>
        <dbReference type="ARBA" id="ARBA00022679"/>
    </source>
</evidence>
<feature type="region of interest" description="Disordered" evidence="15">
    <location>
        <begin position="61"/>
        <end position="81"/>
    </location>
</feature>
<dbReference type="InterPro" id="IPR000608">
    <property type="entry name" value="UBC"/>
</dbReference>
<evidence type="ECO:0000256" key="2">
    <source>
        <dbReference type="ARBA" id="ARBA00004496"/>
    </source>
</evidence>
<protein>
    <recommendedName>
        <fullName evidence="11">Ubiquitin-conjugating enzyme E2 Z</fullName>
        <ecNumber evidence="3">2.3.2.23</ecNumber>
    </recommendedName>
    <alternativeName>
        <fullName evidence="12">E2 ubiquitin-conjugating enzyme Z</fullName>
    </alternativeName>
    <alternativeName>
        <fullName evidence="14">Ubiquitin carrier protein Z</fullName>
    </alternativeName>
    <alternativeName>
        <fullName evidence="13">Ubiquitin-protein ligase Z</fullName>
    </alternativeName>
</protein>
<keyword evidence="6" id="KW-0053">Apoptosis</keyword>
<dbReference type="Proteomes" id="UP000218209">
    <property type="component" value="Unassembled WGS sequence"/>
</dbReference>
<evidence type="ECO:0000313" key="17">
    <source>
        <dbReference type="EMBL" id="OSX72488.1"/>
    </source>
</evidence>
<dbReference type="PANTHER" id="PTHR46116:SF26">
    <property type="entry name" value="UBIQUITIN-CONJUGATING ENZYME E2 Z"/>
    <property type="match status" value="1"/>
</dbReference>
<organism evidence="17 18">
    <name type="scientific">Porphyra umbilicalis</name>
    <name type="common">Purple laver</name>
    <name type="synonym">Red alga</name>
    <dbReference type="NCBI Taxonomy" id="2786"/>
    <lineage>
        <taxon>Eukaryota</taxon>
        <taxon>Rhodophyta</taxon>
        <taxon>Bangiophyceae</taxon>
        <taxon>Bangiales</taxon>
        <taxon>Bangiaceae</taxon>
        <taxon>Porphyra</taxon>
    </lineage>
</organism>
<reference evidence="17 18" key="1">
    <citation type="submission" date="2017-03" db="EMBL/GenBank/DDBJ databases">
        <title>WGS assembly of Porphyra umbilicalis.</title>
        <authorList>
            <person name="Brawley S.H."/>
            <person name="Blouin N.A."/>
            <person name="Ficko-Blean E."/>
            <person name="Wheeler G.L."/>
            <person name="Lohr M."/>
            <person name="Goodson H.V."/>
            <person name="Jenkins J.W."/>
            <person name="Blaby-Haas C.E."/>
            <person name="Helliwell K.E."/>
            <person name="Chan C."/>
            <person name="Marriage T."/>
            <person name="Bhattacharya D."/>
            <person name="Klein A.S."/>
            <person name="Badis Y."/>
            <person name="Brodie J."/>
            <person name="Cao Y."/>
            <person name="Collen J."/>
            <person name="Dittami S.M."/>
            <person name="Gachon C.M."/>
            <person name="Green B.R."/>
            <person name="Karpowicz S."/>
            <person name="Kim J.W."/>
            <person name="Kudahl U."/>
            <person name="Lin S."/>
            <person name="Michel G."/>
            <person name="Mittag M."/>
            <person name="Olson B.J."/>
            <person name="Pangilinan J."/>
            <person name="Peng Y."/>
            <person name="Qiu H."/>
            <person name="Shu S."/>
            <person name="Singer J.T."/>
            <person name="Smith A.G."/>
            <person name="Sprecher B.N."/>
            <person name="Wagner V."/>
            <person name="Wang W."/>
            <person name="Wang Z.-Y."/>
            <person name="Yan J."/>
            <person name="Yarish C."/>
            <person name="Zoeuner-Riek S."/>
            <person name="Zhuang Y."/>
            <person name="Zou Y."/>
            <person name="Lindquist E.A."/>
            <person name="Grimwood J."/>
            <person name="Barry K."/>
            <person name="Rokhsar D.S."/>
            <person name="Schmutz J."/>
            <person name="Stiller J.W."/>
            <person name="Grossman A.R."/>
            <person name="Prochnik S.E."/>
        </authorList>
    </citation>
    <scope>NUCLEOTIDE SEQUENCE [LARGE SCALE GENOMIC DNA]</scope>
    <source>
        <strain evidence="17">4086291</strain>
    </source>
</reference>
<evidence type="ECO:0000256" key="11">
    <source>
        <dbReference type="ARBA" id="ARBA00039894"/>
    </source>
</evidence>
<dbReference type="InterPro" id="IPR016135">
    <property type="entry name" value="UBQ-conjugating_enzyme/RWD"/>
</dbReference>
<feature type="compositionally biased region" description="Low complexity" evidence="15">
    <location>
        <begin position="1"/>
        <end position="33"/>
    </location>
</feature>
<evidence type="ECO:0000256" key="13">
    <source>
        <dbReference type="ARBA" id="ARBA00042316"/>
    </source>
</evidence>
<keyword evidence="8" id="KW-0833">Ubl conjugation pathway</keyword>
<evidence type="ECO:0000256" key="7">
    <source>
        <dbReference type="ARBA" id="ARBA00022741"/>
    </source>
</evidence>
<dbReference type="OrthoDB" id="47801at2759"/>
<name>A0A1X6NV46_PORUM</name>
<evidence type="ECO:0000256" key="10">
    <source>
        <dbReference type="ARBA" id="ARBA00023242"/>
    </source>
</evidence>
<dbReference type="PANTHER" id="PTHR46116">
    <property type="entry name" value="(E3-INDEPENDENT) E2 UBIQUITIN-CONJUGATING ENZYME"/>
    <property type="match status" value="1"/>
</dbReference>
<keyword evidence="4" id="KW-0963">Cytoplasm</keyword>
<dbReference type="Pfam" id="PF00179">
    <property type="entry name" value="UQ_con"/>
    <property type="match status" value="2"/>
</dbReference>
<dbReference type="EC" id="2.3.2.23" evidence="3"/>
<accession>A0A1X6NV46</accession>
<dbReference type="CDD" id="cd23809">
    <property type="entry name" value="UBCc_UBE2Z"/>
    <property type="match status" value="1"/>
</dbReference>
<feature type="region of interest" description="Disordered" evidence="15">
    <location>
        <begin position="333"/>
        <end position="380"/>
    </location>
</feature>
<feature type="region of interest" description="Disordered" evidence="15">
    <location>
        <begin position="1"/>
        <end position="42"/>
    </location>
</feature>
<evidence type="ECO:0000256" key="4">
    <source>
        <dbReference type="ARBA" id="ARBA00022490"/>
    </source>
</evidence>
<feature type="domain" description="UBC core" evidence="16">
    <location>
        <begin position="90"/>
        <end position="249"/>
    </location>
</feature>
<keyword evidence="5" id="KW-0808">Transferase</keyword>
<proteinExistence type="predicted"/>
<keyword evidence="9" id="KW-0067">ATP-binding</keyword>
<evidence type="ECO:0000256" key="9">
    <source>
        <dbReference type="ARBA" id="ARBA00022840"/>
    </source>
</evidence>
<dbReference type="PROSITE" id="PS50127">
    <property type="entry name" value="UBC_2"/>
    <property type="match status" value="2"/>
</dbReference>
<dbReference type="AlphaFoldDB" id="A0A1X6NV46"/>
<gene>
    <name evidence="17" type="ORF">BU14_0431s0012</name>
</gene>
<comment type="subcellular location">
    <subcellularLocation>
        <location evidence="2">Cytoplasm</location>
    </subcellularLocation>
    <subcellularLocation>
        <location evidence="1">Nucleus</location>
    </subcellularLocation>
</comment>
<dbReference type="SMART" id="SM00212">
    <property type="entry name" value="UBCc"/>
    <property type="match status" value="2"/>
</dbReference>
<keyword evidence="10" id="KW-0539">Nucleus</keyword>
<evidence type="ECO:0000256" key="1">
    <source>
        <dbReference type="ARBA" id="ARBA00004123"/>
    </source>
</evidence>
<sequence>MSSSSSAPSSAPPAVAVPPAAATATSGGRSTAGSSGGGGGGGSASVAAPAVALAVPVVSSKGKTSSSAGGAGGSARAVAGRSGTNRISNSCILRIQQEITQLIQEPVPFIYVEPDEEDITHIQALIIGPLETPYAGGMFHFDIRVPPEYPYKPPQVNLRTTDGGRVRFNPNLYATGRVCLSILGTWEGPAWSSAESLSSVLLSIQSLMCAKPYHNEPGFENVRDAAAVTRYNEYISYETLRVAVVGMIDAPTCGDAFSDVMERHLLLWFDMFHHACVEAAGRLEHSTYNDKFSSARGTYKFGEVAEKLLAARERILTRLTSVQRPRPLFSAASQVPGVATADGTSGSPAPPSGSPAHPSSAPSEAGNGADGGAGNGATATPVVVDPHATEVSADAVAYATERLIDEHRALSVNPPAGVSASPRDPAFPFVWDATVSGPERSPWEGGLFALEVYCAADHPARPPFVRFAAGSEMPMFHPNVTPDGMIPALACVNARWNPATKLSAVLVALQQLLGTPDATYAVNTAAAKLFANDRKTYERRARRIAQG</sequence>
<dbReference type="EMBL" id="KV919058">
    <property type="protein sequence ID" value="OSX72488.1"/>
    <property type="molecule type" value="Genomic_DNA"/>
</dbReference>
<evidence type="ECO:0000256" key="8">
    <source>
        <dbReference type="ARBA" id="ARBA00022786"/>
    </source>
</evidence>
<feature type="domain" description="UBC core" evidence="16">
    <location>
        <begin position="398"/>
        <end position="547"/>
    </location>
</feature>
<keyword evidence="18" id="KW-1185">Reference proteome</keyword>
<dbReference type="Gene3D" id="3.10.110.10">
    <property type="entry name" value="Ubiquitin Conjugating Enzyme"/>
    <property type="match status" value="2"/>
</dbReference>
<evidence type="ECO:0000256" key="12">
    <source>
        <dbReference type="ARBA" id="ARBA00041798"/>
    </source>
</evidence>
<evidence type="ECO:0000256" key="14">
    <source>
        <dbReference type="ARBA" id="ARBA00042401"/>
    </source>
</evidence>